<dbReference type="GO" id="GO:0009612">
    <property type="term" value="P:response to mechanical stimulus"/>
    <property type="evidence" value="ECO:0007669"/>
    <property type="project" value="InterPro"/>
</dbReference>
<feature type="transmembrane region" description="Helical" evidence="13">
    <location>
        <begin position="208"/>
        <end position="227"/>
    </location>
</feature>
<dbReference type="InterPro" id="IPR050119">
    <property type="entry name" value="CCR1-9-like"/>
</dbReference>
<evidence type="ECO:0000256" key="10">
    <source>
        <dbReference type="ARBA" id="ARBA00023180"/>
    </source>
</evidence>
<dbReference type="SUPFAM" id="SSF81321">
    <property type="entry name" value="Family A G protein-coupled receptor-like"/>
    <property type="match status" value="1"/>
</dbReference>
<dbReference type="FunFam" id="1.20.1070.10:FF:000295">
    <property type="entry name" value="B1 bradykinin receptor"/>
    <property type="match status" value="1"/>
</dbReference>
<evidence type="ECO:0000256" key="6">
    <source>
        <dbReference type="ARBA" id="ARBA00023040"/>
    </source>
</evidence>
<keyword evidence="3" id="KW-1003">Cell membrane</keyword>
<feature type="transmembrane region" description="Helical" evidence="13">
    <location>
        <begin position="74"/>
        <end position="92"/>
    </location>
</feature>
<evidence type="ECO:0000256" key="9">
    <source>
        <dbReference type="ARBA" id="ARBA00023170"/>
    </source>
</evidence>
<dbReference type="PROSITE" id="PS50262">
    <property type="entry name" value="G_PROTEIN_RECEP_F1_2"/>
    <property type="match status" value="1"/>
</dbReference>
<dbReference type="PRINTS" id="PR00425">
    <property type="entry name" value="BRADYKININR"/>
</dbReference>
<feature type="transmembrane region" description="Helical" evidence="13">
    <location>
        <begin position="41"/>
        <end position="62"/>
    </location>
</feature>
<evidence type="ECO:0000256" key="1">
    <source>
        <dbReference type="ARBA" id="ARBA00004651"/>
    </source>
</evidence>
<name>A0A2U3X314_ODORO</name>
<dbReference type="GO" id="GO:0019722">
    <property type="term" value="P:calcium-mediated signaling"/>
    <property type="evidence" value="ECO:0007669"/>
    <property type="project" value="TreeGrafter"/>
</dbReference>
<dbReference type="InterPro" id="IPR000496">
    <property type="entry name" value="Brdyknn_rcpt"/>
</dbReference>
<reference evidence="16" key="1">
    <citation type="submission" date="2025-08" db="UniProtKB">
        <authorList>
            <consortium name="RefSeq"/>
        </authorList>
    </citation>
    <scope>IDENTIFICATION</scope>
</reference>
<keyword evidence="11" id="KW-0807">Transducer</keyword>
<feature type="transmembrane region" description="Helical" evidence="13">
    <location>
        <begin position="248"/>
        <end position="276"/>
    </location>
</feature>
<dbReference type="FunCoup" id="A0A2U3X314">
    <property type="interactions" value="62"/>
</dbReference>
<dbReference type="GO" id="GO:0004947">
    <property type="term" value="F:bradykinin receptor activity"/>
    <property type="evidence" value="ECO:0007669"/>
    <property type="project" value="InterPro"/>
</dbReference>
<dbReference type="GO" id="GO:0019957">
    <property type="term" value="F:C-C chemokine binding"/>
    <property type="evidence" value="ECO:0007669"/>
    <property type="project" value="TreeGrafter"/>
</dbReference>
<keyword evidence="5 13" id="KW-1133">Transmembrane helix</keyword>
<dbReference type="InterPro" id="IPR017452">
    <property type="entry name" value="GPCR_Rhodpsn_7TM"/>
</dbReference>
<dbReference type="GO" id="GO:0006954">
    <property type="term" value="P:inflammatory response"/>
    <property type="evidence" value="ECO:0007669"/>
    <property type="project" value="InterPro"/>
</dbReference>
<dbReference type="GO" id="GO:0006955">
    <property type="term" value="P:immune response"/>
    <property type="evidence" value="ECO:0007669"/>
    <property type="project" value="TreeGrafter"/>
</dbReference>
<evidence type="ECO:0000256" key="8">
    <source>
        <dbReference type="ARBA" id="ARBA00023157"/>
    </source>
</evidence>
<feature type="transmembrane region" description="Helical" evidence="13">
    <location>
        <begin position="296"/>
        <end position="315"/>
    </location>
</feature>
<evidence type="ECO:0000256" key="13">
    <source>
        <dbReference type="SAM" id="Phobius"/>
    </source>
</evidence>
<evidence type="ECO:0000256" key="3">
    <source>
        <dbReference type="ARBA" id="ARBA00022475"/>
    </source>
</evidence>
<keyword evidence="8" id="KW-1015">Disulfide bond</keyword>
<evidence type="ECO:0000256" key="4">
    <source>
        <dbReference type="ARBA" id="ARBA00022692"/>
    </source>
</evidence>
<comment type="function">
    <text evidence="12">This is a receptor for bradykinin. Could be a factor in chronic pain and inflammation.</text>
</comment>
<keyword evidence="7 13" id="KW-0472">Membrane</keyword>
<dbReference type="OrthoDB" id="6076970at2759"/>
<evidence type="ECO:0000256" key="7">
    <source>
        <dbReference type="ARBA" id="ARBA00023136"/>
    </source>
</evidence>
<dbReference type="RefSeq" id="XP_004416546.1">
    <property type="nucleotide sequence ID" value="XM_004416489.2"/>
</dbReference>
<evidence type="ECO:0000256" key="12">
    <source>
        <dbReference type="ARBA" id="ARBA00025112"/>
    </source>
</evidence>
<keyword evidence="4 13" id="KW-0812">Transmembrane</keyword>
<dbReference type="InterPro" id="IPR001186">
    <property type="entry name" value="Brdyknn_1_rcpt"/>
</dbReference>
<dbReference type="GO" id="GO:0009897">
    <property type="term" value="C:external side of plasma membrane"/>
    <property type="evidence" value="ECO:0007669"/>
    <property type="project" value="TreeGrafter"/>
</dbReference>
<evidence type="ECO:0000259" key="14">
    <source>
        <dbReference type="PROSITE" id="PS50262"/>
    </source>
</evidence>
<sequence length="353" mass="39242">MAARTALEFLSLNRTQLSPPNATSCDGAQEAWAVLHRVLPAFIIVICICGLLGNLFVLSVFLLPRRRLSVAEIYLANLAASDLVFVSGLPFWAENIANQFRWAFGGPLCRLVNGVIKANLFVSIFLVVAISRDRYRALVHPVASRRRRRRRWAQATCLLVWTLGGVLSVPTFLLRATAAVPPLNNSCACVLLPSGAAWPWLRMVELNVLGFLLPLAAIVFFNGHILASLRGRAGVPGARAGGRTGRKAAVLILALVAAFLVCWAPYHFFAFLEFLYQVRAVRGCFWEDFIDLGLQYANFFAFINSCLNPVIYVFVGRLFRTKAWELYQQCAARSLPPGSLPHRTGVLQHFWQK</sequence>
<accession>A0A2U3X314</accession>
<dbReference type="KEGG" id="oro:101383369"/>
<dbReference type="PRINTS" id="PR00237">
    <property type="entry name" value="GPCRRHODOPSN"/>
</dbReference>
<organism evidence="15 16">
    <name type="scientific">Odobenus rosmarus divergens</name>
    <name type="common">Pacific walrus</name>
    <dbReference type="NCBI Taxonomy" id="9708"/>
    <lineage>
        <taxon>Eukaryota</taxon>
        <taxon>Metazoa</taxon>
        <taxon>Chordata</taxon>
        <taxon>Craniata</taxon>
        <taxon>Vertebrata</taxon>
        <taxon>Euteleostomi</taxon>
        <taxon>Mammalia</taxon>
        <taxon>Eutheria</taxon>
        <taxon>Laurasiatheria</taxon>
        <taxon>Carnivora</taxon>
        <taxon>Caniformia</taxon>
        <taxon>Pinnipedia</taxon>
        <taxon>Odobenidae</taxon>
        <taxon>Odobenus</taxon>
    </lineage>
</organism>
<dbReference type="GO" id="GO:0016493">
    <property type="term" value="F:C-C chemokine receptor activity"/>
    <property type="evidence" value="ECO:0007669"/>
    <property type="project" value="TreeGrafter"/>
</dbReference>
<dbReference type="PANTHER" id="PTHR10489:SF957">
    <property type="entry name" value="B2 BRADYKININ RECEPTOR"/>
    <property type="match status" value="1"/>
</dbReference>
<keyword evidence="9 16" id="KW-0675">Receptor</keyword>
<feature type="transmembrane region" description="Helical" evidence="13">
    <location>
        <begin position="112"/>
        <end position="131"/>
    </location>
</feature>
<dbReference type="GeneID" id="101383369"/>
<dbReference type="Pfam" id="PF00001">
    <property type="entry name" value="7tm_1"/>
    <property type="match status" value="1"/>
</dbReference>
<evidence type="ECO:0000256" key="5">
    <source>
        <dbReference type="ARBA" id="ARBA00022989"/>
    </source>
</evidence>
<dbReference type="CTD" id="623"/>
<dbReference type="STRING" id="9708.A0A2U3X314"/>
<evidence type="ECO:0000313" key="15">
    <source>
        <dbReference type="Proteomes" id="UP000245340"/>
    </source>
</evidence>
<dbReference type="GO" id="GO:0060326">
    <property type="term" value="P:cell chemotaxis"/>
    <property type="evidence" value="ECO:0007669"/>
    <property type="project" value="TreeGrafter"/>
</dbReference>
<comment type="subcellular location">
    <subcellularLocation>
        <location evidence="1">Cell membrane</location>
        <topology evidence="1">Multi-pass membrane protein</topology>
    </subcellularLocation>
</comment>
<feature type="domain" description="G-protein coupled receptors family 1 profile" evidence="14">
    <location>
        <begin position="53"/>
        <end position="312"/>
    </location>
</feature>
<dbReference type="PANTHER" id="PTHR10489">
    <property type="entry name" value="CELL ADHESION MOLECULE"/>
    <property type="match status" value="1"/>
</dbReference>
<evidence type="ECO:0000256" key="2">
    <source>
        <dbReference type="ARBA" id="ARBA00021062"/>
    </source>
</evidence>
<dbReference type="AlphaFoldDB" id="A0A2U3X314"/>
<dbReference type="GO" id="GO:0007204">
    <property type="term" value="P:positive regulation of cytosolic calcium ion concentration"/>
    <property type="evidence" value="ECO:0007669"/>
    <property type="project" value="TreeGrafter"/>
</dbReference>
<protein>
    <recommendedName>
        <fullName evidence="2">B1 bradykinin receptor</fullName>
    </recommendedName>
</protein>
<gene>
    <name evidence="16" type="primary">BDKRB1</name>
</gene>
<dbReference type="Gene3D" id="1.20.1070.10">
    <property type="entry name" value="Rhodopsin 7-helix transmembrane proteins"/>
    <property type="match status" value="1"/>
</dbReference>
<keyword evidence="6" id="KW-0297">G-protein coupled receptor</keyword>
<dbReference type="InParanoid" id="A0A2U3X314"/>
<proteinExistence type="predicted"/>
<evidence type="ECO:0000256" key="11">
    <source>
        <dbReference type="ARBA" id="ARBA00023224"/>
    </source>
</evidence>
<keyword evidence="10" id="KW-0325">Glycoprotein</keyword>
<keyword evidence="15" id="KW-1185">Reference proteome</keyword>
<evidence type="ECO:0000313" key="16">
    <source>
        <dbReference type="RefSeq" id="XP_004416546.1"/>
    </source>
</evidence>
<dbReference type="Proteomes" id="UP000245340">
    <property type="component" value="Unplaced"/>
</dbReference>
<dbReference type="InterPro" id="IPR000276">
    <property type="entry name" value="GPCR_Rhodpsn"/>
</dbReference>
<feature type="transmembrane region" description="Helical" evidence="13">
    <location>
        <begin position="152"/>
        <end position="174"/>
    </location>
</feature>
<dbReference type="PRINTS" id="PR00993">
    <property type="entry name" value="BRADYKINNB1R"/>
</dbReference>